<organism evidence="1 2">
    <name type="scientific">Pararcticibacter amylolyticus</name>
    <dbReference type="NCBI Taxonomy" id="2173175"/>
    <lineage>
        <taxon>Bacteria</taxon>
        <taxon>Pseudomonadati</taxon>
        <taxon>Bacteroidota</taxon>
        <taxon>Sphingobacteriia</taxon>
        <taxon>Sphingobacteriales</taxon>
        <taxon>Sphingobacteriaceae</taxon>
        <taxon>Pararcticibacter</taxon>
    </lineage>
</organism>
<reference evidence="1 2" key="1">
    <citation type="submission" date="2018-04" db="EMBL/GenBank/DDBJ databases">
        <title>Pedobacter chongqingensis sp. nov., isolated from a rottenly hemp rope.</title>
        <authorList>
            <person name="Cai Y."/>
        </authorList>
    </citation>
    <scope>NUCLEOTIDE SEQUENCE [LARGE SCALE GENOMIC DNA]</scope>
    <source>
        <strain evidence="1 2">FJ4-8</strain>
    </source>
</reference>
<evidence type="ECO:0000313" key="1">
    <source>
        <dbReference type="EMBL" id="PWG80643.1"/>
    </source>
</evidence>
<gene>
    <name evidence="1" type="ORF">DDR33_11510</name>
</gene>
<comment type="caution">
    <text evidence="1">The sequence shown here is derived from an EMBL/GenBank/DDBJ whole genome shotgun (WGS) entry which is preliminary data.</text>
</comment>
<accession>A0A2U2PGX4</accession>
<dbReference type="AlphaFoldDB" id="A0A2U2PGX4"/>
<protein>
    <submittedName>
        <fullName evidence="1">Uncharacterized protein</fullName>
    </submittedName>
</protein>
<keyword evidence="2" id="KW-1185">Reference proteome</keyword>
<sequence length="88" mass="9944">MLAALQGKPYITRLQLSRFTGLSVHGFEHQELKKHMNFRVIFITKGFNHLFNTLNNILQPTNNNNKETVISNVTIKAFSEKLSGAIAS</sequence>
<name>A0A2U2PGX4_9SPHI</name>
<proteinExistence type="predicted"/>
<dbReference type="EMBL" id="QEAS01000008">
    <property type="protein sequence ID" value="PWG80643.1"/>
    <property type="molecule type" value="Genomic_DNA"/>
</dbReference>
<dbReference type="Proteomes" id="UP000245647">
    <property type="component" value="Unassembled WGS sequence"/>
</dbReference>
<evidence type="ECO:0000313" key="2">
    <source>
        <dbReference type="Proteomes" id="UP000245647"/>
    </source>
</evidence>